<evidence type="ECO:0000313" key="3">
    <source>
        <dbReference type="Proteomes" id="UP000664164"/>
    </source>
</evidence>
<comment type="caution">
    <text evidence="2">The sequence shown here is derived from an EMBL/GenBank/DDBJ whole genome shotgun (WGS) entry which is preliminary data.</text>
</comment>
<evidence type="ECO:0000313" key="2">
    <source>
        <dbReference type="EMBL" id="MBO1267021.1"/>
    </source>
</evidence>
<name>A0A939HC12_9MICC</name>
<feature type="region of interest" description="Disordered" evidence="1">
    <location>
        <begin position="294"/>
        <end position="315"/>
    </location>
</feature>
<dbReference type="Proteomes" id="UP000664164">
    <property type="component" value="Unassembled WGS sequence"/>
</dbReference>
<evidence type="ECO:0000256" key="1">
    <source>
        <dbReference type="SAM" id="MobiDB-lite"/>
    </source>
</evidence>
<dbReference type="AlphaFoldDB" id="A0A939HC12"/>
<sequence length="324" mass="35616">MARQAKRKELVQIRRGLYLPSGGWNSMKEWEQFAVRIHAVQATAKIAPVFCGQSGAVILGLPLIDTPREVETLVRRTTGGGRSKNGVRRRFGDPGSANIVTVDGLQTTPVTETLRDLAARLPLAHALPAFDATLDRAGNAAYLGHGIASQAELRGRLLGCLDELSATKQARVRRVLAAADARSGSPGESLSRAVMIQAGFPVPELQARFTDRRGLIGYTHYYWPEHGLVGEFDGWAKYSRGKYLQGRLPEDVLRAEKIREDRLRATGLRVVRWMWQEARNAAALCTKLREAGLRPTRSHGNKSAPGEERCTPSSGGVVPYRVQF</sequence>
<dbReference type="EMBL" id="JAFNLL010000004">
    <property type="protein sequence ID" value="MBO1267021.1"/>
    <property type="molecule type" value="Genomic_DNA"/>
</dbReference>
<dbReference type="RefSeq" id="WP_207614830.1">
    <property type="nucleotide sequence ID" value="NZ_JAFNLL010000004.1"/>
</dbReference>
<accession>A0A939HC12</accession>
<proteinExistence type="predicted"/>
<protein>
    <recommendedName>
        <fullName evidence="4">Transcriptional regulator, AbiEi antitoxin, Type IV TA system</fullName>
    </recommendedName>
</protein>
<organism evidence="2 3">
    <name type="scientific">Arthrobacter cavernae</name>
    <dbReference type="NCBI Taxonomy" id="2817681"/>
    <lineage>
        <taxon>Bacteria</taxon>
        <taxon>Bacillati</taxon>
        <taxon>Actinomycetota</taxon>
        <taxon>Actinomycetes</taxon>
        <taxon>Micrococcales</taxon>
        <taxon>Micrococcaceae</taxon>
        <taxon>Arthrobacter</taxon>
    </lineage>
</organism>
<reference evidence="2" key="1">
    <citation type="submission" date="2021-03" db="EMBL/GenBank/DDBJ databases">
        <title>A new species, PO-11, isolated from a karst cave deposit.</title>
        <authorList>
            <person name="Zhaoxiaoyong W."/>
        </authorList>
    </citation>
    <scope>NUCLEOTIDE SEQUENCE</scope>
    <source>
        <strain evidence="2">PO-11</strain>
    </source>
</reference>
<gene>
    <name evidence="2" type="ORF">J1902_03345</name>
</gene>
<evidence type="ECO:0008006" key="4">
    <source>
        <dbReference type="Google" id="ProtNLM"/>
    </source>
</evidence>
<keyword evidence="3" id="KW-1185">Reference proteome</keyword>